<dbReference type="HAMAP" id="MF_01928">
    <property type="entry name" value="PurK"/>
    <property type="match status" value="1"/>
</dbReference>
<dbReference type="SUPFAM" id="SSF56059">
    <property type="entry name" value="Glutathione synthetase ATP-binding domain-like"/>
    <property type="match status" value="1"/>
</dbReference>
<dbReference type="InterPro" id="IPR013815">
    <property type="entry name" value="ATP_grasp_subdomain_1"/>
</dbReference>
<dbReference type="Proteomes" id="UP000024332">
    <property type="component" value="Unassembled WGS sequence"/>
</dbReference>
<reference evidence="7 8" key="1">
    <citation type="submission" date="2014-03" db="EMBL/GenBank/DDBJ databases">
        <title>Draft genome sequence of the novel thermoacidophilic archaea Acidianus copahuensis ALE1 strain, isolated from Copahue volcanic area in Neuquen Argentina.</title>
        <authorList>
            <person name="Urbieta M.S."/>
            <person name="Rascovan N."/>
            <person name="Castro C."/>
            <person name="Revale S."/>
            <person name="Giaveno M.A."/>
            <person name="Vazquez M.P."/>
            <person name="Donati E.R."/>
        </authorList>
    </citation>
    <scope>NUCLEOTIDE SEQUENCE [LARGE SCALE GENOMIC DNA]</scope>
    <source>
        <strain evidence="7 8">ALE1</strain>
    </source>
</reference>
<dbReference type="STRING" id="1160895.CM19_08455"/>
<evidence type="ECO:0000256" key="4">
    <source>
        <dbReference type="HAMAP-Rule" id="MF_01928"/>
    </source>
</evidence>
<dbReference type="Pfam" id="PF17769">
    <property type="entry name" value="PurK_C"/>
    <property type="match status" value="1"/>
</dbReference>
<evidence type="ECO:0000259" key="6">
    <source>
        <dbReference type="PROSITE" id="PS50975"/>
    </source>
</evidence>
<comment type="caution">
    <text evidence="7">The sequence shown here is derived from an EMBL/GenBank/DDBJ whole genome shotgun (WGS) entry which is preliminary data.</text>
</comment>
<keyword evidence="2 4" id="KW-0658">Purine biosynthesis</keyword>
<evidence type="ECO:0000256" key="1">
    <source>
        <dbReference type="ARBA" id="ARBA00022741"/>
    </source>
</evidence>
<feature type="binding site" evidence="4">
    <location>
        <position position="101"/>
    </location>
    <ligand>
        <name>ATP</name>
        <dbReference type="ChEBI" id="CHEBI:30616"/>
    </ligand>
</feature>
<keyword evidence="1 4" id="KW-0547">Nucleotide-binding</keyword>
<feature type="binding site" evidence="4">
    <location>
        <position position="184"/>
    </location>
    <ligand>
        <name>ATP</name>
        <dbReference type="ChEBI" id="CHEBI:30616"/>
    </ligand>
</feature>
<feature type="binding site" evidence="4">
    <location>
        <begin position="176"/>
        <end position="179"/>
    </location>
    <ligand>
        <name>ATP</name>
        <dbReference type="ChEBI" id="CHEBI:30616"/>
    </ligand>
</feature>
<dbReference type="OrthoDB" id="9299at2157"/>
<evidence type="ECO:0000256" key="3">
    <source>
        <dbReference type="ARBA" id="ARBA00022840"/>
    </source>
</evidence>
<gene>
    <name evidence="4 5" type="primary">purK</name>
    <name evidence="7" type="ORF">CM19_08455</name>
</gene>
<dbReference type="UniPathway" id="UPA00074">
    <property type="reaction ID" value="UER00942"/>
</dbReference>
<dbReference type="Gene3D" id="3.30.1490.20">
    <property type="entry name" value="ATP-grasp fold, A domain"/>
    <property type="match status" value="1"/>
</dbReference>
<comment type="pathway">
    <text evidence="4 5">Purine metabolism; IMP biosynthesis via de novo pathway; 5-amino-1-(5-phospho-D-ribosyl)imidazole-4-carboxylate from 5-amino-1-(5-phospho-D-ribosyl)imidazole (N5-CAIR route): step 1/2.</text>
</comment>
<feature type="binding site" evidence="4">
    <location>
        <position position="142"/>
    </location>
    <ligand>
        <name>ATP</name>
        <dbReference type="ChEBI" id="CHEBI:30616"/>
    </ligand>
</feature>
<dbReference type="PROSITE" id="PS50975">
    <property type="entry name" value="ATP_GRASP"/>
    <property type="match status" value="1"/>
</dbReference>
<comment type="function">
    <text evidence="4">Catalyzes the ATP-dependent conversion of 5-aminoimidazole ribonucleotide (AIR) and HCO(3)(-) to N5-carboxyaminoimidazole ribonucleotide (N5-CAIR).</text>
</comment>
<dbReference type="Gene3D" id="3.40.50.20">
    <property type="match status" value="1"/>
</dbReference>
<dbReference type="SUPFAM" id="SSF51246">
    <property type="entry name" value="Rudiment single hybrid motif"/>
    <property type="match status" value="1"/>
</dbReference>
<dbReference type="InterPro" id="IPR016185">
    <property type="entry name" value="PreATP-grasp_dom_sf"/>
</dbReference>
<protein>
    <recommendedName>
        <fullName evidence="4 5">N5-carboxyaminoimidazole ribonucleotide synthase</fullName>
        <shortName evidence="4 5">N5-CAIR synthase</shortName>
        <ecNumber evidence="4 5">6.3.4.18</ecNumber>
    </recommendedName>
    <alternativeName>
        <fullName evidence="4 5">5-(carboxyamino)imidazole ribonucleotide synthetase</fullName>
    </alternativeName>
</protein>
<dbReference type="GO" id="GO:0034028">
    <property type="term" value="F:5-(carboxyamino)imidazole ribonucleotide synthase activity"/>
    <property type="evidence" value="ECO:0007669"/>
    <property type="project" value="UniProtKB-UniRule"/>
</dbReference>
<comment type="catalytic activity">
    <reaction evidence="4 5">
        <text>5-amino-1-(5-phospho-beta-D-ribosyl)imidazole + hydrogencarbonate + ATP = 5-carboxyamino-1-(5-phospho-D-ribosyl)imidazole + ADP + phosphate + 2 H(+)</text>
        <dbReference type="Rhea" id="RHEA:19317"/>
        <dbReference type="ChEBI" id="CHEBI:15378"/>
        <dbReference type="ChEBI" id="CHEBI:17544"/>
        <dbReference type="ChEBI" id="CHEBI:30616"/>
        <dbReference type="ChEBI" id="CHEBI:43474"/>
        <dbReference type="ChEBI" id="CHEBI:58730"/>
        <dbReference type="ChEBI" id="CHEBI:137981"/>
        <dbReference type="ChEBI" id="CHEBI:456216"/>
        <dbReference type="EC" id="6.3.4.18"/>
    </reaction>
</comment>
<evidence type="ECO:0000256" key="5">
    <source>
        <dbReference type="RuleBase" id="RU361200"/>
    </source>
</evidence>
<name>A0A031LML2_9CREN</name>
<comment type="caution">
    <text evidence="4">Lacks conserved residue(s) required for the propagation of feature annotation.</text>
</comment>
<dbReference type="Pfam" id="PF22660">
    <property type="entry name" value="RS_preATP-grasp-like"/>
    <property type="match status" value="1"/>
</dbReference>
<dbReference type="GO" id="GO:0006189">
    <property type="term" value="P:'de novo' IMP biosynthetic process"/>
    <property type="evidence" value="ECO:0007669"/>
    <property type="project" value="UniProtKB-UniRule"/>
</dbReference>
<keyword evidence="8" id="KW-1185">Reference proteome</keyword>
<dbReference type="GO" id="GO:0005524">
    <property type="term" value="F:ATP binding"/>
    <property type="evidence" value="ECO:0007669"/>
    <property type="project" value="UniProtKB-UniRule"/>
</dbReference>
<accession>A0A031LML2</accession>
<dbReference type="SUPFAM" id="SSF52440">
    <property type="entry name" value="PreATP-grasp domain"/>
    <property type="match status" value="1"/>
</dbReference>
<comment type="function">
    <text evidence="5">Catalyzes the ATP-dependent conversion of 5-aminoimidazole ribonucleotide (AIR) and HCO(3)- to N5-carboxyaminoimidazole ribonucleotide (N5-CAIR).</text>
</comment>
<evidence type="ECO:0000313" key="8">
    <source>
        <dbReference type="Proteomes" id="UP000024332"/>
    </source>
</evidence>
<dbReference type="EMBL" id="JFZT01000045">
    <property type="protein sequence ID" value="EZQ04736.1"/>
    <property type="molecule type" value="Genomic_DNA"/>
</dbReference>
<dbReference type="NCBIfam" id="TIGR01161">
    <property type="entry name" value="purK"/>
    <property type="match status" value="1"/>
</dbReference>
<feature type="domain" description="ATP-grasp" evidence="6">
    <location>
        <begin position="105"/>
        <end position="284"/>
    </location>
</feature>
<dbReference type="InterPro" id="IPR040686">
    <property type="entry name" value="PurK_C"/>
</dbReference>
<sequence length="363" mass="42004">MFSQQNSKIKIGILGGGQLGRMMIIEGRNFPILFYVLGNKDEPACQVADFCFSEEEYKKMIDEVDVVTFEFEHVNDMALQYAEDREKLLPRINSVELKRERWKEKKYLKDHGFPVPRFEIAEGGEEALKILKESFNNIGVIKQSTNGYDGKGQYFIKGNPQDYSFLKENNCKFVVEEYVNFDFETSIIAVRKRRDFVAYTPTFNYNENGILIYNYGPYYDDRLEDIAKKLTESLNYVGTIGIEFFIRNNEILINEFAPRVHNTGHYTLDGTFTSQFEQHIRAITDLPLGDTSLLTPSGMVNVIGKSNVPLEALRLGKLYWYGKNEVRKRRKMGHINVRGEDLGDVREKIDNLLKLIYPQGLDL</sequence>
<dbReference type="InterPro" id="IPR054350">
    <property type="entry name" value="PurT/PurK_preATP-grasp"/>
</dbReference>
<dbReference type="Gene3D" id="3.30.470.20">
    <property type="entry name" value="ATP-grasp fold, B domain"/>
    <property type="match status" value="1"/>
</dbReference>
<dbReference type="InterPro" id="IPR005875">
    <property type="entry name" value="PurK"/>
</dbReference>
<dbReference type="InterPro" id="IPR011054">
    <property type="entry name" value="Rudment_hybrid_motif"/>
</dbReference>
<keyword evidence="4 5" id="KW-0436">Ligase</keyword>
<dbReference type="PANTHER" id="PTHR11609:SF5">
    <property type="entry name" value="PHOSPHORIBOSYLAMINOIMIDAZOLE CARBOXYLASE"/>
    <property type="match status" value="1"/>
</dbReference>
<dbReference type="GO" id="GO:0046872">
    <property type="term" value="F:metal ion binding"/>
    <property type="evidence" value="ECO:0007669"/>
    <property type="project" value="InterPro"/>
</dbReference>
<feature type="binding site" evidence="4">
    <location>
        <begin position="254"/>
        <end position="255"/>
    </location>
    <ligand>
        <name>ATP</name>
        <dbReference type="ChEBI" id="CHEBI:30616"/>
    </ligand>
</feature>
<dbReference type="PANTHER" id="PTHR11609">
    <property type="entry name" value="PURINE BIOSYNTHESIS PROTEIN 6/7, PUR6/7"/>
    <property type="match status" value="1"/>
</dbReference>
<dbReference type="Pfam" id="PF02222">
    <property type="entry name" value="ATP-grasp"/>
    <property type="match status" value="1"/>
</dbReference>
<dbReference type="NCBIfam" id="NF004679">
    <property type="entry name" value="PRK06019.1-5"/>
    <property type="match status" value="1"/>
</dbReference>
<dbReference type="RefSeq" id="WP_048099926.1">
    <property type="nucleotide sequence ID" value="NZ_JFZT01000045.1"/>
</dbReference>
<organism evidence="7 8">
    <name type="scientific">Candidatus Acidianus copahuensis</name>
    <dbReference type="NCBI Taxonomy" id="1160895"/>
    <lineage>
        <taxon>Archaea</taxon>
        <taxon>Thermoproteota</taxon>
        <taxon>Thermoprotei</taxon>
        <taxon>Sulfolobales</taxon>
        <taxon>Sulfolobaceae</taxon>
        <taxon>Acidianus</taxon>
    </lineage>
</organism>
<dbReference type="EC" id="6.3.4.18" evidence="4 5"/>
<dbReference type="InterPro" id="IPR011761">
    <property type="entry name" value="ATP-grasp"/>
</dbReference>
<feature type="binding site" evidence="4">
    <location>
        <begin position="147"/>
        <end position="153"/>
    </location>
    <ligand>
        <name>ATP</name>
        <dbReference type="ChEBI" id="CHEBI:30616"/>
    </ligand>
</feature>
<dbReference type="AlphaFoldDB" id="A0A031LML2"/>
<comment type="subunit">
    <text evidence="4">Homodimer.</text>
</comment>
<evidence type="ECO:0000313" key="7">
    <source>
        <dbReference type="EMBL" id="EZQ04736.1"/>
    </source>
</evidence>
<comment type="similarity">
    <text evidence="4 5">Belongs to the PurK/PurT family.</text>
</comment>
<proteinExistence type="inferred from homology"/>
<keyword evidence="3 4" id="KW-0067">ATP-binding</keyword>
<dbReference type="GO" id="GO:0004638">
    <property type="term" value="F:phosphoribosylaminoimidazole carboxylase activity"/>
    <property type="evidence" value="ECO:0007669"/>
    <property type="project" value="InterPro"/>
</dbReference>
<dbReference type="InterPro" id="IPR003135">
    <property type="entry name" value="ATP-grasp_carboxylate-amine"/>
</dbReference>
<evidence type="ECO:0000256" key="2">
    <source>
        <dbReference type="ARBA" id="ARBA00022755"/>
    </source>
</evidence>